<keyword evidence="4" id="KW-0067">ATP-binding</keyword>
<dbReference type="GO" id="GO:0005524">
    <property type="term" value="F:ATP binding"/>
    <property type="evidence" value="ECO:0007669"/>
    <property type="project" value="UniProtKB-KW"/>
</dbReference>
<gene>
    <name evidence="7" type="ORF">E0687_03860</name>
</gene>
<dbReference type="InterPro" id="IPR006282">
    <property type="entry name" value="Thi_PPkinase"/>
</dbReference>
<name>A0A4Y9FE33_9DEIN</name>
<evidence type="ECO:0000256" key="5">
    <source>
        <dbReference type="NCBIfam" id="TIGR01378"/>
    </source>
</evidence>
<dbReference type="GO" id="GO:0004788">
    <property type="term" value="F:thiamine diphosphokinase activity"/>
    <property type="evidence" value="ECO:0007669"/>
    <property type="project" value="UniProtKB-UniRule"/>
</dbReference>
<protein>
    <recommendedName>
        <fullName evidence="5">Thiamine diphosphokinase</fullName>
        <ecNumber evidence="5">2.7.6.2</ecNumber>
    </recommendedName>
</protein>
<comment type="caution">
    <text evidence="7">The sequence shown here is derived from an EMBL/GenBank/DDBJ whole genome shotgun (WGS) entry which is preliminary data.</text>
</comment>
<feature type="domain" description="Thiamin pyrophosphokinase thiamin-binding" evidence="6">
    <location>
        <begin position="138"/>
        <end position="199"/>
    </location>
</feature>
<evidence type="ECO:0000256" key="1">
    <source>
        <dbReference type="ARBA" id="ARBA00022679"/>
    </source>
</evidence>
<evidence type="ECO:0000256" key="2">
    <source>
        <dbReference type="ARBA" id="ARBA00022741"/>
    </source>
</evidence>
<accession>A0A4Y9FE33</accession>
<dbReference type="SUPFAM" id="SSF63999">
    <property type="entry name" value="Thiamin pyrophosphokinase, catalytic domain"/>
    <property type="match status" value="1"/>
</dbReference>
<dbReference type="PANTHER" id="PTHR41299:SF1">
    <property type="entry name" value="THIAMINE PYROPHOSPHOKINASE"/>
    <property type="match status" value="1"/>
</dbReference>
<evidence type="ECO:0000313" key="8">
    <source>
        <dbReference type="Proteomes" id="UP000297668"/>
    </source>
</evidence>
<dbReference type="InterPro" id="IPR007373">
    <property type="entry name" value="Thiamin_PyroPKinase_B1-bd"/>
</dbReference>
<dbReference type="SMART" id="SM00983">
    <property type="entry name" value="TPK_B1_binding"/>
    <property type="match status" value="1"/>
</dbReference>
<evidence type="ECO:0000259" key="6">
    <source>
        <dbReference type="SMART" id="SM00983"/>
    </source>
</evidence>
<dbReference type="NCBIfam" id="TIGR01378">
    <property type="entry name" value="thi_PPkinase"/>
    <property type="match status" value="1"/>
</dbReference>
<dbReference type="GO" id="GO:0030975">
    <property type="term" value="F:thiamine binding"/>
    <property type="evidence" value="ECO:0007669"/>
    <property type="project" value="InterPro"/>
</dbReference>
<dbReference type="InterPro" id="IPR007371">
    <property type="entry name" value="TPK_catalytic"/>
</dbReference>
<dbReference type="InterPro" id="IPR053149">
    <property type="entry name" value="TPK"/>
</dbReference>
<dbReference type="Proteomes" id="UP000297668">
    <property type="component" value="Unassembled WGS sequence"/>
</dbReference>
<dbReference type="InterPro" id="IPR036759">
    <property type="entry name" value="TPK_catalytic_sf"/>
</dbReference>
<evidence type="ECO:0000313" key="7">
    <source>
        <dbReference type="EMBL" id="TFU26870.1"/>
    </source>
</evidence>
<dbReference type="GO" id="GO:0006772">
    <property type="term" value="P:thiamine metabolic process"/>
    <property type="evidence" value="ECO:0007669"/>
    <property type="project" value="UniProtKB-UniRule"/>
</dbReference>
<dbReference type="GO" id="GO:0016301">
    <property type="term" value="F:kinase activity"/>
    <property type="evidence" value="ECO:0007669"/>
    <property type="project" value="UniProtKB-KW"/>
</dbReference>
<evidence type="ECO:0000256" key="4">
    <source>
        <dbReference type="ARBA" id="ARBA00022840"/>
    </source>
</evidence>
<reference evidence="7 8" key="1">
    <citation type="submission" date="2019-03" db="EMBL/GenBank/DDBJ databases">
        <title>Thermus tengchongensis species for the arsenic transformation mechanism.</title>
        <authorList>
            <person name="Yuan G.C."/>
        </authorList>
    </citation>
    <scope>NUCLEOTIDE SEQUENCE [LARGE SCALE GENOMIC DNA]</scope>
    <source>
        <strain evidence="7 8">15W</strain>
    </source>
</reference>
<dbReference type="GO" id="GO:0009229">
    <property type="term" value="P:thiamine diphosphate biosynthetic process"/>
    <property type="evidence" value="ECO:0007669"/>
    <property type="project" value="InterPro"/>
</dbReference>
<dbReference type="Gene3D" id="3.40.50.10240">
    <property type="entry name" value="Thiamin pyrophosphokinase, catalytic domain"/>
    <property type="match status" value="1"/>
</dbReference>
<dbReference type="CDD" id="cd07995">
    <property type="entry name" value="TPK"/>
    <property type="match status" value="1"/>
</dbReference>
<dbReference type="Pfam" id="PF04263">
    <property type="entry name" value="TPK_catalytic"/>
    <property type="match status" value="1"/>
</dbReference>
<dbReference type="PANTHER" id="PTHR41299">
    <property type="entry name" value="THIAMINE PYROPHOSPHOKINASE"/>
    <property type="match status" value="1"/>
</dbReference>
<dbReference type="EMBL" id="SJZF01000005">
    <property type="protein sequence ID" value="TFU26870.1"/>
    <property type="molecule type" value="Genomic_DNA"/>
</dbReference>
<keyword evidence="3 7" id="KW-0418">Kinase</keyword>
<dbReference type="RefSeq" id="WP_135259810.1">
    <property type="nucleotide sequence ID" value="NZ_SJZF01000005.1"/>
</dbReference>
<organism evidence="7 8">
    <name type="scientific">Thermus tengchongensis</name>
    <dbReference type="NCBI Taxonomy" id="1214928"/>
    <lineage>
        <taxon>Bacteria</taxon>
        <taxon>Thermotogati</taxon>
        <taxon>Deinococcota</taxon>
        <taxon>Deinococci</taxon>
        <taxon>Thermales</taxon>
        <taxon>Thermaceae</taxon>
        <taxon>Thermus</taxon>
    </lineage>
</organism>
<keyword evidence="1 7" id="KW-0808">Transferase</keyword>
<sequence length="203" mass="21670">MKRFALLLGGPLLATEALRARLQGYRLLAADSGGRHALALGLPLELWLGDFDSSPPWLQQILPAPKEVLPRDKDVTDGEALVRKALDLGAEAMLLLGALGGRLDHTLAHLELAFSLAALGVQVELSDGLTRAFPLLPGSHTFPLEAGAPFSLLPFPEATLGVEGARWNLPPAPLKATTLTLENRALGPIRVRVEAGRAVLYLF</sequence>
<proteinExistence type="predicted"/>
<dbReference type="EC" id="2.7.6.2" evidence="5"/>
<keyword evidence="2" id="KW-0547">Nucleotide-binding</keyword>
<dbReference type="AlphaFoldDB" id="A0A4Y9FE33"/>
<evidence type="ECO:0000256" key="3">
    <source>
        <dbReference type="ARBA" id="ARBA00022777"/>
    </source>
</evidence>